<sequence>MSVVRGIIARNLRLFFRDRMNVFFSLMSGIILFVLYTLFLAGLQADGLAAQFPDATDAQIRAFVDSWMFSGIVLLTTVTSGLGAMSRLVEDSASGRFADFLVSPIRRGQLVLGYLISAFTIALIMTAVVLALSVLYLGIVDGLWLEPRRVLASALVMALCALAFTALGAFVVTFVRTTGAFSAFATVVGTVLGFIAGAYIPIGSLPATVGDVVNALPFSQGGMLLRREFTAQSLEGLTDVPEATESVRLFYGVDIYVGDAEIFPWVAAAVLAVVAVGFTALAAGRMSSRIR</sequence>
<keyword evidence="4 5" id="KW-0472">Membrane</keyword>
<comment type="similarity">
    <text evidence="5">Belongs to the ABC-2 integral membrane protein family.</text>
</comment>
<comment type="subcellular location">
    <subcellularLocation>
        <location evidence="5">Cell membrane</location>
        <topology evidence="5">Multi-pass membrane protein</topology>
    </subcellularLocation>
    <subcellularLocation>
        <location evidence="1">Membrane</location>
        <topology evidence="1">Multi-pass membrane protein</topology>
    </subcellularLocation>
</comment>
<dbReference type="InterPro" id="IPR013525">
    <property type="entry name" value="ABC2_TM"/>
</dbReference>
<evidence type="ECO:0000256" key="3">
    <source>
        <dbReference type="ARBA" id="ARBA00022989"/>
    </source>
</evidence>
<dbReference type="Proteomes" id="UP001597042">
    <property type="component" value="Unassembled WGS sequence"/>
</dbReference>
<name>A0ABW2ZTL5_9MICO</name>
<dbReference type="InterPro" id="IPR051784">
    <property type="entry name" value="Nod_factor_ABC_transporter"/>
</dbReference>
<feature type="transmembrane region" description="Helical" evidence="5">
    <location>
        <begin position="67"/>
        <end position="89"/>
    </location>
</feature>
<organism evidence="7 8">
    <name type="scientific">Microbacterium koreense</name>
    <dbReference type="NCBI Taxonomy" id="323761"/>
    <lineage>
        <taxon>Bacteria</taxon>
        <taxon>Bacillati</taxon>
        <taxon>Actinomycetota</taxon>
        <taxon>Actinomycetes</taxon>
        <taxon>Micrococcales</taxon>
        <taxon>Microbacteriaceae</taxon>
        <taxon>Microbacterium</taxon>
    </lineage>
</organism>
<feature type="transmembrane region" description="Helical" evidence="5">
    <location>
        <begin position="181"/>
        <end position="202"/>
    </location>
</feature>
<feature type="domain" description="ABC transmembrane type-2" evidence="6">
    <location>
        <begin position="20"/>
        <end position="289"/>
    </location>
</feature>
<evidence type="ECO:0000256" key="4">
    <source>
        <dbReference type="ARBA" id="ARBA00023136"/>
    </source>
</evidence>
<evidence type="ECO:0000259" key="6">
    <source>
        <dbReference type="PROSITE" id="PS51012"/>
    </source>
</evidence>
<feature type="transmembrane region" description="Helical" evidence="5">
    <location>
        <begin position="21"/>
        <end position="43"/>
    </location>
</feature>
<dbReference type="RefSeq" id="WP_378749580.1">
    <property type="nucleotide sequence ID" value="NZ_JBHSSV010000001.1"/>
</dbReference>
<dbReference type="PANTHER" id="PTHR43229">
    <property type="entry name" value="NODULATION PROTEIN J"/>
    <property type="match status" value="1"/>
</dbReference>
<reference evidence="8" key="1">
    <citation type="journal article" date="2019" name="Int. J. Syst. Evol. Microbiol.">
        <title>The Global Catalogue of Microorganisms (GCM) 10K type strain sequencing project: providing services to taxonomists for standard genome sequencing and annotation.</title>
        <authorList>
            <consortium name="The Broad Institute Genomics Platform"/>
            <consortium name="The Broad Institute Genome Sequencing Center for Infectious Disease"/>
            <person name="Wu L."/>
            <person name="Ma J."/>
        </authorList>
    </citation>
    <scope>NUCLEOTIDE SEQUENCE [LARGE SCALE GENOMIC DNA]</scope>
    <source>
        <strain evidence="8">CCUG 50754</strain>
    </source>
</reference>
<evidence type="ECO:0000256" key="2">
    <source>
        <dbReference type="ARBA" id="ARBA00022692"/>
    </source>
</evidence>
<keyword evidence="2 5" id="KW-0812">Transmembrane</keyword>
<dbReference type="Pfam" id="PF01061">
    <property type="entry name" value="ABC2_membrane"/>
    <property type="match status" value="1"/>
</dbReference>
<keyword evidence="3 5" id="KW-1133">Transmembrane helix</keyword>
<feature type="transmembrane region" description="Helical" evidence="5">
    <location>
        <begin position="151"/>
        <end position="174"/>
    </location>
</feature>
<evidence type="ECO:0000256" key="5">
    <source>
        <dbReference type="RuleBase" id="RU361157"/>
    </source>
</evidence>
<dbReference type="InterPro" id="IPR047817">
    <property type="entry name" value="ABC2_TM_bact-type"/>
</dbReference>
<keyword evidence="5" id="KW-1003">Cell membrane</keyword>
<feature type="transmembrane region" description="Helical" evidence="5">
    <location>
        <begin position="110"/>
        <end position="139"/>
    </location>
</feature>
<feature type="transmembrane region" description="Helical" evidence="5">
    <location>
        <begin position="262"/>
        <end position="283"/>
    </location>
</feature>
<comment type="caution">
    <text evidence="7">The sequence shown here is derived from an EMBL/GenBank/DDBJ whole genome shotgun (WGS) entry which is preliminary data.</text>
</comment>
<evidence type="ECO:0000313" key="8">
    <source>
        <dbReference type="Proteomes" id="UP001597042"/>
    </source>
</evidence>
<dbReference type="PROSITE" id="PS51012">
    <property type="entry name" value="ABC_TM2"/>
    <property type="match status" value="1"/>
</dbReference>
<dbReference type="EMBL" id="JBHTIM010000001">
    <property type="protein sequence ID" value="MFD0781880.1"/>
    <property type="molecule type" value="Genomic_DNA"/>
</dbReference>
<accession>A0ABW2ZTL5</accession>
<keyword evidence="5" id="KW-0813">Transport</keyword>
<evidence type="ECO:0000256" key="1">
    <source>
        <dbReference type="ARBA" id="ARBA00004141"/>
    </source>
</evidence>
<keyword evidence="8" id="KW-1185">Reference proteome</keyword>
<evidence type="ECO:0000313" key="7">
    <source>
        <dbReference type="EMBL" id="MFD0781880.1"/>
    </source>
</evidence>
<protein>
    <recommendedName>
        <fullName evidence="5">Transport permease protein</fullName>
    </recommendedName>
</protein>
<proteinExistence type="inferred from homology"/>
<dbReference type="PANTHER" id="PTHR43229:SF2">
    <property type="entry name" value="NODULATION PROTEIN J"/>
    <property type="match status" value="1"/>
</dbReference>
<gene>
    <name evidence="7" type="ORF">ACFQZV_11320</name>
</gene>